<comment type="similarity">
    <text evidence="1">Belongs to the apolipoprotein L family.</text>
</comment>
<sequence>MGKPEESEPQRRWSYDPSPSDPSGPGLGEGRLPPPVPHHRKIYIGKPEESEPQRRWSYGPSSPSHTSGPAVDKGRKPGTAQKPPPVTRNKWSVGRNPPQEGGCDPQDGGSVSEFIKKFEAKEDQNKQLVLRRPLGPPAVIDREDSDSPLYEKVLATQETRTFGSPAVVDREESNDYIYEEVFVTQETRTVTVQQRICATYADCIRPPPLPLKQSLPLKDRINTLSISSISEEEKEQDNIKDAALLEWWGKVKSEPWKDLSNDPKLAKKGEAKLFKEKAQRFQNALQLYNLLLTKHGETLKNYIIDLLSIADNLDKVSKRTKIAGITGGATGGVGGVAAAAGVILAPFTLGLSLALTVVGVGVAAAGGVTGASAAIANKVSSAQDRKKIELILQDYLALMGDIEACLRFINVGMEHLRKHNHSTLQEVDTKAVRVARVAMVTGVGSSSAIDASSKASGMLQGFALGMDIYFTQKDGEGGPTLGKGLESKFGRKIREVAQQLNEGLDEVIKPPPLVRHSRNIYMGKPEESEPQRRWSCGPPSPSVTLGPGVGGVRDIHHGSPPNSSLRDLWFEIYIDLRTPDTVQKRPPLAQQKLSVRSNPEITVTEMDKKFETEEDQYKPLVVGPRLGSPVVIDREESNLPLYENVLVKQETRTFGSPAVVDRGIQSPSMKRFWLRRKLVRVAKVTGVGSASAIEASSKASGVLQGFALGMDIFFTKQEDGPKLKKGLEYKFGKKIREVSQPLNEGLD</sequence>
<feature type="transmembrane region" description="Helical" evidence="3">
    <location>
        <begin position="353"/>
        <end position="376"/>
    </location>
</feature>
<proteinExistence type="inferred from homology"/>
<dbReference type="InterPro" id="IPR008405">
    <property type="entry name" value="ApoL"/>
</dbReference>
<dbReference type="AlphaFoldDB" id="A0A4W5QF37"/>
<accession>A0A4W5QF37</accession>
<feature type="transmembrane region" description="Helical" evidence="3">
    <location>
        <begin position="322"/>
        <end position="347"/>
    </location>
</feature>
<dbReference type="GO" id="GO:0042157">
    <property type="term" value="P:lipoprotein metabolic process"/>
    <property type="evidence" value="ECO:0007669"/>
    <property type="project" value="InterPro"/>
</dbReference>
<dbReference type="GO" id="GO:0016020">
    <property type="term" value="C:membrane"/>
    <property type="evidence" value="ECO:0007669"/>
    <property type="project" value="TreeGrafter"/>
</dbReference>
<organism evidence="4 5">
    <name type="scientific">Hucho hucho</name>
    <name type="common">huchen</name>
    <dbReference type="NCBI Taxonomy" id="62062"/>
    <lineage>
        <taxon>Eukaryota</taxon>
        <taxon>Metazoa</taxon>
        <taxon>Chordata</taxon>
        <taxon>Craniata</taxon>
        <taxon>Vertebrata</taxon>
        <taxon>Euteleostomi</taxon>
        <taxon>Actinopterygii</taxon>
        <taxon>Neopterygii</taxon>
        <taxon>Teleostei</taxon>
        <taxon>Protacanthopterygii</taxon>
        <taxon>Salmoniformes</taxon>
        <taxon>Salmonidae</taxon>
        <taxon>Salmoninae</taxon>
        <taxon>Hucho</taxon>
    </lineage>
</organism>
<evidence type="ECO:0008006" key="6">
    <source>
        <dbReference type="Google" id="ProtNLM"/>
    </source>
</evidence>
<dbReference type="PANTHER" id="PTHR14096:SF59">
    <property type="entry name" value="APOLIPOPROTEIN L, 1 ISOFORM X1"/>
    <property type="match status" value="1"/>
</dbReference>
<evidence type="ECO:0000256" key="1">
    <source>
        <dbReference type="ARBA" id="ARBA00010090"/>
    </source>
</evidence>
<name>A0A4W5QF37_9TELE</name>
<evidence type="ECO:0000313" key="5">
    <source>
        <dbReference type="Proteomes" id="UP000314982"/>
    </source>
</evidence>
<feature type="compositionally biased region" description="Low complexity" evidence="2">
    <location>
        <begin position="15"/>
        <end position="24"/>
    </location>
</feature>
<dbReference type="Pfam" id="PF05461">
    <property type="entry name" value="ApoL"/>
    <property type="match status" value="1"/>
</dbReference>
<dbReference type="Proteomes" id="UP000314982">
    <property type="component" value="Unassembled WGS sequence"/>
</dbReference>
<dbReference type="PANTHER" id="PTHR14096">
    <property type="entry name" value="APOLIPOPROTEIN L"/>
    <property type="match status" value="1"/>
</dbReference>
<keyword evidence="5" id="KW-1185">Reference proteome</keyword>
<dbReference type="GO" id="GO:0008289">
    <property type="term" value="F:lipid binding"/>
    <property type="evidence" value="ECO:0007669"/>
    <property type="project" value="InterPro"/>
</dbReference>
<feature type="compositionally biased region" description="Basic and acidic residues" evidence="2">
    <location>
        <begin position="1"/>
        <end position="14"/>
    </location>
</feature>
<evidence type="ECO:0000256" key="3">
    <source>
        <dbReference type="SAM" id="Phobius"/>
    </source>
</evidence>
<dbReference type="GeneTree" id="ENSGT01030000234599"/>
<dbReference type="Ensembl" id="ENSHHUT00000078517.1">
    <property type="protein sequence ID" value="ENSHHUP00000076036.1"/>
    <property type="gene ID" value="ENSHHUG00000044510.1"/>
</dbReference>
<dbReference type="GO" id="GO:0006869">
    <property type="term" value="P:lipid transport"/>
    <property type="evidence" value="ECO:0007669"/>
    <property type="project" value="InterPro"/>
</dbReference>
<reference evidence="4" key="2">
    <citation type="submission" date="2025-08" db="UniProtKB">
        <authorList>
            <consortium name="Ensembl"/>
        </authorList>
    </citation>
    <scope>IDENTIFICATION</scope>
</reference>
<keyword evidence="3" id="KW-0472">Membrane</keyword>
<keyword evidence="3" id="KW-1133">Transmembrane helix</keyword>
<evidence type="ECO:0000313" key="4">
    <source>
        <dbReference type="Ensembl" id="ENSHHUP00000076036.1"/>
    </source>
</evidence>
<protein>
    <recommendedName>
        <fullName evidence="6">Apolipoprotein L, 1</fullName>
    </recommendedName>
</protein>
<feature type="region of interest" description="Disordered" evidence="2">
    <location>
        <begin position="1"/>
        <end position="110"/>
    </location>
</feature>
<reference evidence="5" key="1">
    <citation type="submission" date="2018-06" db="EMBL/GenBank/DDBJ databases">
        <title>Genome assembly of Danube salmon.</title>
        <authorList>
            <person name="Macqueen D.J."/>
            <person name="Gundappa M.K."/>
        </authorList>
    </citation>
    <scope>NUCLEOTIDE SEQUENCE [LARGE SCALE GENOMIC DNA]</scope>
</reference>
<evidence type="ECO:0000256" key="2">
    <source>
        <dbReference type="SAM" id="MobiDB-lite"/>
    </source>
</evidence>
<keyword evidence="3" id="KW-0812">Transmembrane</keyword>
<reference evidence="4" key="3">
    <citation type="submission" date="2025-09" db="UniProtKB">
        <authorList>
            <consortium name="Ensembl"/>
        </authorList>
    </citation>
    <scope>IDENTIFICATION</scope>
</reference>
<dbReference type="STRING" id="62062.ENSHHUP00000076036"/>
<dbReference type="GO" id="GO:0005576">
    <property type="term" value="C:extracellular region"/>
    <property type="evidence" value="ECO:0007669"/>
    <property type="project" value="InterPro"/>
</dbReference>